<gene>
    <name evidence="2" type="ORF">B0T24DRAFT_372763</name>
</gene>
<reference evidence="2" key="2">
    <citation type="submission" date="2023-06" db="EMBL/GenBank/DDBJ databases">
        <authorList>
            <consortium name="Lawrence Berkeley National Laboratory"/>
            <person name="Haridas S."/>
            <person name="Hensen N."/>
            <person name="Bonometti L."/>
            <person name="Westerberg I."/>
            <person name="Brannstrom I.O."/>
            <person name="Guillou S."/>
            <person name="Cros-Aarteil S."/>
            <person name="Calhoun S."/>
            <person name="Kuo A."/>
            <person name="Mondo S."/>
            <person name="Pangilinan J."/>
            <person name="Riley R."/>
            <person name="Labutti K."/>
            <person name="Andreopoulos B."/>
            <person name="Lipzen A."/>
            <person name="Chen C."/>
            <person name="Yanf M."/>
            <person name="Daum C."/>
            <person name="Ng V."/>
            <person name="Clum A."/>
            <person name="Steindorff A."/>
            <person name="Ohm R."/>
            <person name="Martin F."/>
            <person name="Silar P."/>
            <person name="Natvig D."/>
            <person name="Lalanne C."/>
            <person name="Gautier V."/>
            <person name="Ament-Velasquez S.L."/>
            <person name="Kruys A."/>
            <person name="Hutchinson M.I."/>
            <person name="Powell A.J."/>
            <person name="Barry K."/>
            <person name="Miller A.N."/>
            <person name="Grigoriev I.V."/>
            <person name="Debuchy R."/>
            <person name="Gladieux P."/>
            <person name="Thoren M.H."/>
            <person name="Johannesson H."/>
        </authorList>
    </citation>
    <scope>NUCLEOTIDE SEQUENCE</scope>
    <source>
        <strain evidence="2">CBS 958.72</strain>
    </source>
</reference>
<keyword evidence="1" id="KW-0812">Transmembrane</keyword>
<feature type="transmembrane region" description="Helical" evidence="1">
    <location>
        <begin position="113"/>
        <end position="133"/>
    </location>
</feature>
<keyword evidence="1" id="KW-1133">Transmembrane helix</keyword>
<protein>
    <submittedName>
        <fullName evidence="2">Uncharacterized protein</fullName>
    </submittedName>
</protein>
<evidence type="ECO:0000313" key="3">
    <source>
        <dbReference type="Proteomes" id="UP001287356"/>
    </source>
</evidence>
<feature type="transmembrane region" description="Helical" evidence="1">
    <location>
        <begin position="74"/>
        <end position="93"/>
    </location>
</feature>
<evidence type="ECO:0000313" key="2">
    <source>
        <dbReference type="EMBL" id="KAK3366936.1"/>
    </source>
</evidence>
<comment type="caution">
    <text evidence="2">The sequence shown here is derived from an EMBL/GenBank/DDBJ whole genome shotgun (WGS) entry which is preliminary data.</text>
</comment>
<sequence>MPPISAAHAHAHVIPCHADIHVLCARSGRLRSSFFWTQRTGRIEARQERLPRLLSRRLCKLLVCLCPSHLLERVWFILGLFVIVVLVMVFLTISPPPSPSSPLPQSHCYSISISISCGMGISEFVLGSTRFVVGSLLSF</sequence>
<dbReference type="EMBL" id="JAULSN010000007">
    <property type="protein sequence ID" value="KAK3366936.1"/>
    <property type="molecule type" value="Genomic_DNA"/>
</dbReference>
<keyword evidence="3" id="KW-1185">Reference proteome</keyword>
<organism evidence="2 3">
    <name type="scientific">Lasiosphaeria ovina</name>
    <dbReference type="NCBI Taxonomy" id="92902"/>
    <lineage>
        <taxon>Eukaryota</taxon>
        <taxon>Fungi</taxon>
        <taxon>Dikarya</taxon>
        <taxon>Ascomycota</taxon>
        <taxon>Pezizomycotina</taxon>
        <taxon>Sordariomycetes</taxon>
        <taxon>Sordariomycetidae</taxon>
        <taxon>Sordariales</taxon>
        <taxon>Lasiosphaeriaceae</taxon>
        <taxon>Lasiosphaeria</taxon>
    </lineage>
</organism>
<dbReference type="AlphaFoldDB" id="A0AAE0JYY2"/>
<name>A0AAE0JYY2_9PEZI</name>
<reference evidence="2" key="1">
    <citation type="journal article" date="2023" name="Mol. Phylogenet. Evol.">
        <title>Genome-scale phylogeny and comparative genomics of the fungal order Sordariales.</title>
        <authorList>
            <person name="Hensen N."/>
            <person name="Bonometti L."/>
            <person name="Westerberg I."/>
            <person name="Brannstrom I.O."/>
            <person name="Guillou S."/>
            <person name="Cros-Aarteil S."/>
            <person name="Calhoun S."/>
            <person name="Haridas S."/>
            <person name="Kuo A."/>
            <person name="Mondo S."/>
            <person name="Pangilinan J."/>
            <person name="Riley R."/>
            <person name="LaButti K."/>
            <person name="Andreopoulos B."/>
            <person name="Lipzen A."/>
            <person name="Chen C."/>
            <person name="Yan M."/>
            <person name="Daum C."/>
            <person name="Ng V."/>
            <person name="Clum A."/>
            <person name="Steindorff A."/>
            <person name="Ohm R.A."/>
            <person name="Martin F."/>
            <person name="Silar P."/>
            <person name="Natvig D.O."/>
            <person name="Lalanne C."/>
            <person name="Gautier V."/>
            <person name="Ament-Velasquez S.L."/>
            <person name="Kruys A."/>
            <person name="Hutchinson M.I."/>
            <person name="Powell A.J."/>
            <person name="Barry K."/>
            <person name="Miller A.N."/>
            <person name="Grigoriev I.V."/>
            <person name="Debuchy R."/>
            <person name="Gladieux P."/>
            <person name="Hiltunen Thoren M."/>
            <person name="Johannesson H."/>
        </authorList>
    </citation>
    <scope>NUCLEOTIDE SEQUENCE</scope>
    <source>
        <strain evidence="2">CBS 958.72</strain>
    </source>
</reference>
<dbReference type="Proteomes" id="UP001287356">
    <property type="component" value="Unassembled WGS sequence"/>
</dbReference>
<proteinExistence type="predicted"/>
<accession>A0AAE0JYY2</accession>
<evidence type="ECO:0000256" key="1">
    <source>
        <dbReference type="SAM" id="Phobius"/>
    </source>
</evidence>
<keyword evidence="1" id="KW-0472">Membrane</keyword>